<accession>O81423</accession>
<evidence type="ECO:0000256" key="5">
    <source>
        <dbReference type="SAM" id="MobiDB-lite"/>
    </source>
</evidence>
<evidence type="ECO:0000256" key="3">
    <source>
        <dbReference type="ARBA" id="ARBA00022833"/>
    </source>
</evidence>
<organism evidence="8">
    <name type="scientific">Arabidopsis thaliana</name>
    <name type="common">Mouse-ear cress</name>
    <dbReference type="NCBI Taxonomy" id="3702"/>
    <lineage>
        <taxon>Eukaryota</taxon>
        <taxon>Viridiplantae</taxon>
        <taxon>Streptophyta</taxon>
        <taxon>Embryophyta</taxon>
        <taxon>Tracheophyta</taxon>
        <taxon>Spermatophyta</taxon>
        <taxon>Magnoliopsida</taxon>
        <taxon>eudicotyledons</taxon>
        <taxon>Gunneridae</taxon>
        <taxon>Pentapetalae</taxon>
        <taxon>rosids</taxon>
        <taxon>malvids</taxon>
        <taxon>Brassicales</taxon>
        <taxon>Brassicaceae</taxon>
        <taxon>Camelineae</taxon>
        <taxon>Arabidopsis</taxon>
    </lineage>
</organism>
<reference evidence="8" key="1">
    <citation type="submission" date="1997-05" db="EMBL/GenBank/DDBJ databases">
        <title>The sequence of the Arabidopsis thaliana T10M13 BAC.</title>
        <authorList>
            <person name="Johnson A.F."/>
            <person name="de la Bastide M."/>
            <person name="Lodhi M."/>
            <person name="Hoffman J."/>
            <person name="Hasegawa A."/>
            <person name="Gnoj L."/>
            <person name="Gottesman T."/>
            <person name="Granat S."/>
            <person name="Hameed A."/>
            <person name="Kaplan N."/>
            <person name="Schutz K."/>
            <person name="Shohdy N."/>
            <person name="Van Keuren K."/>
            <person name="Parnell L."/>
            <person name="Dedhia N."/>
            <person name="Martienssen R."/>
            <person name="McCombie W."/>
        </authorList>
    </citation>
    <scope>NUCLEOTIDE SEQUENCE</scope>
</reference>
<keyword evidence="2 4" id="KW-0863">Zinc-finger</keyword>
<proteinExistence type="predicted"/>
<reference evidence="7" key="2">
    <citation type="submission" date="1998-07" db="EMBL/GenBank/DDBJ databases">
        <title>The A. thaliana Genome Sequencing Project.</title>
        <authorList>
            <consortium name="Washington University Genome Sequencing Center"/>
        </authorList>
    </citation>
    <scope>NUCLEOTIDE SEQUENCE</scope>
</reference>
<dbReference type="GO" id="GO:0008270">
    <property type="term" value="F:zinc ion binding"/>
    <property type="evidence" value="ECO:0007669"/>
    <property type="project" value="UniProtKB-KW"/>
</dbReference>
<name>O04261_ARATH</name>
<protein>
    <submittedName>
        <fullName evidence="8 9">Putative zinc finger protein</fullName>
    </submittedName>
    <submittedName>
        <fullName evidence="7">T2H3.12</fullName>
    </submittedName>
</protein>
<dbReference type="PROSITE" id="PS50865">
    <property type="entry name" value="ZF_MYND_2"/>
    <property type="match status" value="1"/>
</dbReference>
<evidence type="ECO:0000313" key="8">
    <source>
        <dbReference type="EMBL" id="AAC78712.1"/>
    </source>
</evidence>
<reference evidence="9" key="6">
    <citation type="submission" date="2000-03" db="EMBL/GenBank/DDBJ databases">
        <authorList>
            <person name="Lamar B."/>
            <person name="Stoneking T."/>
            <person name="Stumpf J."/>
            <person name="Mewes H.W."/>
            <person name="Lemcke K."/>
            <person name="Mayer K.F.X."/>
        </authorList>
    </citation>
    <scope>NUCLEOTIDE SEQUENCE</scope>
</reference>
<dbReference type="EMBL" id="AF075597">
    <property type="protein sequence ID" value="AAC28178.1"/>
    <property type="molecule type" value="Genomic_DNA"/>
</dbReference>
<reference evidence="7" key="3">
    <citation type="submission" date="1998-07" db="EMBL/GenBank/DDBJ databases">
        <title>The sequence of A. thaliana T2H3.</title>
        <authorList>
            <person name="Kalicki J."/>
            <person name="Gibson A."/>
        </authorList>
    </citation>
    <scope>NUCLEOTIDE SEQUENCE</scope>
</reference>
<dbReference type="GO" id="GO:2000200">
    <property type="term" value="P:regulation of ribosomal subunit export from nucleus"/>
    <property type="evidence" value="ECO:0000316"/>
    <property type="project" value="TAIR"/>
</dbReference>
<accession>O04261</accession>
<keyword evidence="3" id="KW-0862">Zinc</keyword>
<reference evidence="9" key="8">
    <citation type="submission" date="2000-03" db="EMBL/GenBank/DDBJ databases">
        <authorList>
            <person name="Spiegel L.A."/>
            <person name="Huang E.N."/>
            <person name="Nascimento L.U."/>
            <person name="de la Bastide M."/>
            <person name="Vil D.M."/>
            <person name="Preston R.R."/>
            <person name="Matero A."/>
            <person name="Shah R."/>
            <person name="O'Shaughnessy A."/>
            <person name="Rodriguez M."/>
            <person name="Shekher M."/>
            <person name="Schutz K."/>
            <person name="See L.H."/>
            <person name="Swaby I."/>
            <person name="Habermann K."/>
            <person name="Dedhia N.N."/>
            <person name="Mewes H.W."/>
            <person name="Lemcke K."/>
            <person name="Mayer K.F.X."/>
        </authorList>
    </citation>
    <scope>NUCLEOTIDE SEQUENCE</scope>
</reference>
<evidence type="ECO:0000256" key="2">
    <source>
        <dbReference type="ARBA" id="ARBA00022771"/>
    </source>
</evidence>
<feature type="domain" description="MYND-type" evidence="6">
    <location>
        <begin position="216"/>
        <end position="254"/>
    </location>
</feature>
<keyword evidence="1" id="KW-0479">Metal-binding</keyword>
<feature type="region of interest" description="Disordered" evidence="5">
    <location>
        <begin position="48"/>
        <end position="74"/>
    </location>
</feature>
<gene>
    <name evidence="8" type="primary">T10M13.22</name>
    <name evidence="7" type="synonym">T2H3.12</name>
    <name evidence="9" type="ordered locus">At4g02220</name>
</gene>
<evidence type="ECO:0000256" key="1">
    <source>
        <dbReference type="ARBA" id="ARBA00022723"/>
    </source>
</evidence>
<evidence type="ECO:0000259" key="6">
    <source>
        <dbReference type="PROSITE" id="PS50865"/>
    </source>
</evidence>
<reference evidence="9" key="7">
    <citation type="submission" date="2000-03" db="EMBL/GenBank/DDBJ databases">
        <authorList>
            <person name="EU Arabidopsis sequencing project"/>
        </authorList>
    </citation>
    <scope>NUCLEOTIDE SEQUENCE</scope>
</reference>
<dbReference type="PANTHER" id="PTHR12298">
    <property type="entry name" value="PCDC2 PROGRAMMED CELL DEATH PROTEIN 2 -RELATED"/>
    <property type="match status" value="1"/>
</dbReference>
<dbReference type="TAIR" id="AT4G02220"/>
<dbReference type="InterPro" id="IPR002893">
    <property type="entry name" value="Znf_MYND"/>
</dbReference>
<dbReference type="SUPFAM" id="SSF144232">
    <property type="entry name" value="HIT/MYND zinc finger-like"/>
    <property type="match status" value="1"/>
</dbReference>
<sequence>MKQSKTLEFNSFALLCSLHFIKFNTEDSMSSFNGDSMDDFKGLRITQLDDDDDDETAVEPINMDEFDDDDEEDDEDYEPVMLGFVESPKFAWSNLRQLFPNLAGGVPAWLDPVNLPSGKSILCDLCEEPMQFVLQLYAPLTDKESAFHRTLFLFMCPSMSCLLRDQHEQWKRAPEKAMRSTKVFRCQLPRANPFYSSEAPKHDGTDKPLGHGAPLCTWCGTWKGDKLCSGCKNARYCSPKHQALHWRLGHKTECQQLRTVSETSDSGPVNNGVAPTEKQKVASKSLWKEFVLINEDESEYDTEMSGDDEVAKPLVSKREVDDQMKSLMNDFEGDADKKNWVNFQQRVDKAPEQVLRYSRSSGAKPLWPIASGRVSKSELPSCKSCGGPRCFEFQVMPQLLFFFGGKNERESLDWATIVVYTCENSCDSSLSYKEEFVWVQLYSQTT</sequence>
<dbReference type="ExpressionAtlas" id="O04261">
    <property type="expression patterns" value="baseline and differential"/>
</dbReference>
<dbReference type="GO" id="GO:0005737">
    <property type="term" value="C:cytoplasm"/>
    <property type="evidence" value="ECO:0007669"/>
    <property type="project" value="InterPro"/>
</dbReference>
<dbReference type="EMBL" id="AF001308">
    <property type="protein sequence ID" value="AAC78712.1"/>
    <property type="molecule type" value="Genomic_DNA"/>
</dbReference>
<reference evidence="7" key="4">
    <citation type="submission" date="1998-08" db="EMBL/GenBank/DDBJ databases">
        <authorList>
            <person name="Waterston R."/>
        </authorList>
    </citation>
    <scope>NUCLEOTIDE SEQUENCE</scope>
</reference>
<dbReference type="AlphaFoldDB" id="O04261"/>
<evidence type="ECO:0000256" key="4">
    <source>
        <dbReference type="PROSITE-ProRule" id="PRU00134"/>
    </source>
</evidence>
<dbReference type="EMBL" id="AL161494">
    <property type="protein sequence ID" value="CAB80715.1"/>
    <property type="molecule type" value="Genomic_DNA"/>
</dbReference>
<dbReference type="Pfam" id="PF04194">
    <property type="entry name" value="PDCD2_C"/>
    <property type="match status" value="1"/>
</dbReference>
<dbReference type="InterPro" id="IPR007320">
    <property type="entry name" value="PDCD2_C"/>
</dbReference>
<dbReference type="PIR" id="T01524">
    <property type="entry name" value="T01524"/>
</dbReference>
<dbReference type="PANTHER" id="PTHR12298:SF4">
    <property type="entry name" value="PROGRAMMED CELL DEATH PROTEIN 2"/>
    <property type="match status" value="1"/>
</dbReference>
<reference key="5">
    <citation type="journal article" date="1999" name="Nature">
        <title>Sequence and analysis of chromosome 4 of the plant Arabidopsis thaliana.</title>
        <authorList>
            <consortium name="EU"/>
            <consortium name="CSHL and WU Arabidopsis Sequencing Project"/>
            <person name="Mayer K."/>
            <person name="Schuller C."/>
            <person name="Wambutt R."/>
            <person name="Murphy G."/>
            <person name="Volckaert G."/>
            <person name="Pohl T."/>
            <person name="Dusterhoft A."/>
            <person name="Stiekema W."/>
            <person name="Entian K.D."/>
            <person name="Terryn N."/>
            <person name="Harris B."/>
            <person name="Ansorge W."/>
            <person name="Brandt P."/>
            <person name="Grivell L."/>
            <person name="Rieger M."/>
            <person name="Weichselgartner M."/>
            <person name="de Simone V."/>
            <person name="Obermaier B."/>
            <person name="Mache R."/>
            <person name="Muller M."/>
            <person name="Kreis M."/>
            <person name="Delseny M."/>
            <person name="Puigdomenech P."/>
            <person name="Watson M."/>
            <person name="Schmidtheini T."/>
            <person name="Reichert B."/>
            <person name="Portatelle D."/>
            <person name="Perez-Alonso M."/>
            <person name="Boutry M."/>
            <person name="Bancroft I."/>
            <person name="Vos P."/>
            <person name="Hoheisel J."/>
            <person name="Zimmermann W."/>
            <person name="Wedler H."/>
            <person name="Ridley P."/>
            <person name="Langham S.A."/>
            <person name="McCullagh B."/>
            <person name="Bilham L."/>
            <person name="Robben J."/>
            <person name="Van der Schueren J."/>
            <person name="Grymonprez B."/>
            <person name="Chuang Y.J."/>
            <person name="Vandenbussche F."/>
            <person name="Braeken M."/>
            <person name="Weltjens I."/>
            <person name="Voet M."/>
            <person name="Bastiaens I."/>
            <person name="Aert R."/>
            <person name="Defoor E."/>
            <person name="Weitzenegger T."/>
            <person name="Bothe G."/>
            <person name="Ramsperger U."/>
            <person name="Hilbert H."/>
            <person name="Braun M."/>
            <person name="Holzer E."/>
            <person name="Brandt A."/>
            <person name="Peters S."/>
            <person name="van Staveren M."/>
            <person name="Dirske W."/>
            <person name="Mooijman P."/>
            <person name="Klein Lankhorst R."/>
            <person name="Rose M."/>
            <person name="Hauf J."/>
            <person name="Kotter P."/>
            <person name="Berneiser S."/>
            <person name="Hempel S."/>
            <person name="Feldpausch M."/>
            <person name="Lamberth S."/>
            <person name="Van den Daele H."/>
            <person name="De Keyser A."/>
            <person name="Buysshaert C."/>
            <person name="Gielen J."/>
            <person name="Villarroel R."/>
            <person name="De Clercq R."/>
            <person name="Van Montagu M."/>
            <person name="Rogers J."/>
            <person name="Cronin A."/>
            <person name="Quail M."/>
            <person name="Bray-Allen S."/>
            <person name="Clark L."/>
            <person name="Doggett J."/>
            <person name="Hall S."/>
            <person name="Kay M."/>
            <person name="Lennard N."/>
            <person name="McLay K."/>
            <person name="Mayes R."/>
            <person name="Pettett A."/>
            <person name="Rajandream M.A."/>
            <person name="Lyne M."/>
            <person name="Benes V."/>
            <person name="Rechmann S."/>
            <person name="Borkova D."/>
            <person name="Blocker H."/>
            <person name="Scharfe M."/>
            <person name="Grimm M."/>
            <person name="Lohnert T.H."/>
            <person name="Dose S."/>
            <person name="de Haan M."/>
            <person name="Maarse A."/>
            <person name="Schafer M."/>
            <person name="Muller-Auer S."/>
            <person name="Gabel C."/>
            <person name="Fuchs M."/>
            <person name="Fartmann B."/>
            <person name="Granderath K."/>
            <person name="Dauner D."/>
            <person name="Herzl A."/>
            <person name="Neumann S."/>
            <person name="Argiriou A."/>
            <person name="Vitale D."/>
            <person name="Liguori R."/>
            <person name="Piravandi E."/>
            <person name="Massenet O."/>
            <person name="Quigley F."/>
            <person name="Clabauld G."/>
            <person name="Mundlein A."/>
            <person name="Felber R."/>
            <person name="Schnabl S."/>
            <person name="Hiller R."/>
            <person name="Schmidt W."/>
            <person name="Lecharny A."/>
            <person name="Aubourg S."/>
            <person name="Chefdor F."/>
            <person name="Cooke R."/>
            <person name="Berger C."/>
            <person name="Montfort A."/>
            <person name="Casacuberta E."/>
            <person name="Gibbons T."/>
            <person name="Weber N."/>
            <person name="Vandenbol M."/>
            <person name="Bargues M."/>
            <person name="Terol J."/>
            <person name="Torres A."/>
            <person name="Perez-Perez A."/>
            <person name="Purnelle B."/>
            <person name="Bent E."/>
            <person name="Johnson S."/>
            <person name="Tacon D."/>
            <person name="Jesse T."/>
            <person name="Heijnen L."/>
            <person name="Schwarz S."/>
            <person name="Scholler P."/>
            <person name="Heber S."/>
            <person name="Francs P."/>
            <person name="Bielke C."/>
            <person name="Frishman D."/>
            <person name="Haase D."/>
            <person name="Lemcke K."/>
            <person name="Mewes H.W."/>
            <person name="Stocker S."/>
            <person name="Zaccaria P."/>
            <person name="Bevan M."/>
            <person name="Wilson R.K."/>
            <person name="de la Bastide M."/>
            <person name="Habermann K."/>
            <person name="Parnell L."/>
            <person name="Dedhia N."/>
            <person name="Gnoj L."/>
            <person name="Schutz K."/>
            <person name="Huang E."/>
            <person name="Spiegel L."/>
            <person name="Sehkon M."/>
            <person name="Murray J."/>
            <person name="Sheet P."/>
            <person name="Cordes M."/>
            <person name="Abu-Threideh J."/>
            <person name="Stoneking T."/>
            <person name="Kalicki J."/>
            <person name="Graves T."/>
            <person name="Harmon G."/>
            <person name="Edwards J."/>
            <person name="Latreille P."/>
            <person name="Courtney L."/>
            <person name="Cloud J."/>
            <person name="Abbott A."/>
            <person name="Scott K."/>
            <person name="Johnson D."/>
            <person name="Minx P."/>
            <person name="Bentley D."/>
            <person name="Fulton B."/>
            <person name="Miller N."/>
            <person name="Greco T."/>
            <person name="Kemp K."/>
            <person name="Kramer J."/>
            <person name="Fulton L."/>
            <person name="Mardis E."/>
            <person name="Dante M."/>
            <person name="Pepin K."/>
            <person name="Hillier L."/>
            <person name="Nelson J."/>
            <person name="Spieth J."/>
            <person name="Ryan E."/>
            <person name="Andrews S."/>
            <person name="Geisel C."/>
            <person name="Layman D."/>
            <person name="Du H."/>
            <person name="Ali J."/>
            <person name="Berghoff A."/>
            <person name="Jones K."/>
            <person name="Drone K."/>
            <person name="Cotton M."/>
            <person name="Joshu C."/>
            <person name="Antonoiu B."/>
            <person name="Zidanic M."/>
            <person name="Strong C."/>
            <person name="Sun H."/>
            <person name="Lamar B."/>
            <person name="Yordan C."/>
            <person name="Ma P."/>
            <person name="Zhong J."/>
            <person name="Preston R."/>
            <person name="Vil D."/>
            <person name="Shekher M."/>
            <person name="Matero A."/>
            <person name="Shah R."/>
            <person name="Swaby I.K."/>
            <person name="O'Shaughnessy A."/>
            <person name="Rodriguez M."/>
            <person name="Hoffmann J."/>
            <person name="Till S."/>
            <person name="Granat S."/>
            <person name="Shohdy N."/>
            <person name="Hasegawa A."/>
            <person name="Hameed A."/>
            <person name="Lodhi M."/>
            <person name="Johnson A."/>
            <person name="Chen E."/>
            <person name="Marra M."/>
            <person name="Martienssen R."/>
            <person name="McCombie W.R."/>
        </authorList>
    </citation>
    <scope>NUCLEOTIDE SEQUENCE [LARGE SCALE GENOMIC DNA]</scope>
    <source>
        <strain>cv. Columbia</strain>
    </source>
</reference>
<evidence type="ECO:0000313" key="9">
    <source>
        <dbReference type="EMBL" id="CAB80715.1"/>
    </source>
</evidence>
<dbReference type="Gene3D" id="6.10.140.2220">
    <property type="match status" value="1"/>
</dbReference>
<evidence type="ECO:0000313" key="7">
    <source>
        <dbReference type="EMBL" id="AAC28178.1"/>
    </source>
</evidence>
<dbReference type="Pfam" id="PF01753">
    <property type="entry name" value="zf-MYND"/>
    <property type="match status" value="1"/>
</dbReference>